<evidence type="ECO:0000313" key="17">
    <source>
        <dbReference type="EMBL" id="GBH30803.1"/>
    </source>
</evidence>
<dbReference type="Gene3D" id="2.40.170.20">
    <property type="entry name" value="TonB-dependent receptor, beta-barrel domain"/>
    <property type="match status" value="1"/>
</dbReference>
<keyword evidence="6" id="KW-0408">Iron</keyword>
<keyword evidence="5 11" id="KW-0812">Transmembrane</keyword>
<dbReference type="Proteomes" id="UP000290975">
    <property type="component" value="Unassembled WGS sequence"/>
</dbReference>
<organism evidence="17 18">
    <name type="scientific">Sphingobium xenophagum</name>
    <dbReference type="NCBI Taxonomy" id="121428"/>
    <lineage>
        <taxon>Bacteria</taxon>
        <taxon>Pseudomonadati</taxon>
        <taxon>Pseudomonadota</taxon>
        <taxon>Alphaproteobacteria</taxon>
        <taxon>Sphingomonadales</taxon>
        <taxon>Sphingomonadaceae</taxon>
        <taxon>Sphingobium</taxon>
    </lineage>
</organism>
<evidence type="ECO:0000256" key="7">
    <source>
        <dbReference type="ARBA" id="ARBA00023065"/>
    </source>
</evidence>
<name>A0A401J2G8_SPHXE</name>
<protein>
    <submittedName>
        <fullName evidence="17">Iron complex outermembrane recepter protein</fullName>
    </submittedName>
</protein>
<evidence type="ECO:0000313" key="18">
    <source>
        <dbReference type="Proteomes" id="UP000290975"/>
    </source>
</evidence>
<dbReference type="PANTHER" id="PTHR32552">
    <property type="entry name" value="FERRICHROME IRON RECEPTOR-RELATED"/>
    <property type="match status" value="1"/>
</dbReference>
<dbReference type="SUPFAM" id="SSF56935">
    <property type="entry name" value="Porins"/>
    <property type="match status" value="1"/>
</dbReference>
<dbReference type="Pfam" id="PF07715">
    <property type="entry name" value="Plug"/>
    <property type="match status" value="1"/>
</dbReference>
<keyword evidence="8 12" id="KW-0798">TonB box</keyword>
<evidence type="ECO:0000256" key="11">
    <source>
        <dbReference type="PROSITE-ProRule" id="PRU01360"/>
    </source>
</evidence>
<dbReference type="RefSeq" id="WP_130752793.1">
    <property type="nucleotide sequence ID" value="NZ_BBQY01000005.1"/>
</dbReference>
<evidence type="ECO:0000256" key="5">
    <source>
        <dbReference type="ARBA" id="ARBA00022692"/>
    </source>
</evidence>
<evidence type="ECO:0000256" key="9">
    <source>
        <dbReference type="ARBA" id="ARBA00023136"/>
    </source>
</evidence>
<dbReference type="GO" id="GO:0009279">
    <property type="term" value="C:cell outer membrane"/>
    <property type="evidence" value="ECO:0007669"/>
    <property type="project" value="UniProtKB-SubCell"/>
</dbReference>
<evidence type="ECO:0000256" key="1">
    <source>
        <dbReference type="ARBA" id="ARBA00004571"/>
    </source>
</evidence>
<keyword evidence="10 11" id="KW-0998">Cell outer membrane</keyword>
<dbReference type="InterPro" id="IPR000531">
    <property type="entry name" value="Beta-barrel_TonB"/>
</dbReference>
<dbReference type="AlphaFoldDB" id="A0A401J2G8"/>
<proteinExistence type="inferred from homology"/>
<feature type="chain" id="PRO_5019540741" evidence="14">
    <location>
        <begin position="24"/>
        <end position="768"/>
    </location>
</feature>
<comment type="similarity">
    <text evidence="11 12">Belongs to the TonB-dependent receptor family.</text>
</comment>
<feature type="region of interest" description="Disordered" evidence="13">
    <location>
        <begin position="25"/>
        <end position="44"/>
    </location>
</feature>
<dbReference type="EMBL" id="BBQY01000005">
    <property type="protein sequence ID" value="GBH30803.1"/>
    <property type="molecule type" value="Genomic_DNA"/>
</dbReference>
<dbReference type="PROSITE" id="PS52016">
    <property type="entry name" value="TONB_DEPENDENT_REC_3"/>
    <property type="match status" value="1"/>
</dbReference>
<gene>
    <name evidence="17" type="ORF">MBESOW_P2058</name>
</gene>
<evidence type="ECO:0000256" key="6">
    <source>
        <dbReference type="ARBA" id="ARBA00023004"/>
    </source>
</evidence>
<evidence type="ECO:0000259" key="16">
    <source>
        <dbReference type="Pfam" id="PF07715"/>
    </source>
</evidence>
<keyword evidence="4" id="KW-0410">Iron transport</keyword>
<evidence type="ECO:0000256" key="10">
    <source>
        <dbReference type="ARBA" id="ARBA00023237"/>
    </source>
</evidence>
<keyword evidence="2 11" id="KW-0813">Transport</keyword>
<dbReference type="CDD" id="cd01347">
    <property type="entry name" value="ligand_gated_channel"/>
    <property type="match status" value="1"/>
</dbReference>
<sequence length="768" mass="82326">MRLTALAPVTLATLLTLSQGAYAQSQTAQPAPTPPSDAPAAQDPNAEGDIIVTAQKKSENLRDVPIAISAIKGQDLTARGFTTSMDLPDLVPGVRSTTPGGGAYVTTIIRGVGQQDIALHQEAPVATYVDGAYVGLSTALTQPVFDVDRVEVLKGPQGTLFGRNATGGLVQYITRAPSQEFEAYVTTEYGSYDKFMTEGAVGGSLGGDWSGRIAYHAEKGGAYIRNPIGPDHNGTDVQAVRAQLQYKPSSDFRALLSVYADRFPDQPGPVASTTRAFIGANGKPVGVTPGNFAAYQNFCRTTVGTVPTTYSPLGDCAASLKSPYNAPTANYLKFNGKYLNATATIDWTIGSGIKLTSISNYQYSDQLYNTQLASGFPTAIFNQSNPGGRQYSEEIRLSGKVSNVDWVAGLYGLWINNHTGANVNLNDIPFYGINLNAALHLRTTSYAGFAEATYHFSPKFSVIVGGRVTSDQKRGVNQSSCTTNPTIPVNICAVIAGASPVPLVQFVGFDKSISTTSWSGRIVAQYKLDENVNVYAGVNRGTKAGGFNTGANELYPVSVAEFKPETLVNYEAGVKSRMLNGVLDFNGSIFYYDYKNLQTFSTQNSALYVFNVDAWVRGAEFDMVIRPMRGLNFSASASYLDSKAKNVPVGAGFADFVLPNAPKFSSNVSARYEFDLGPGKASIFGSYARVGRRSTSAVDYAIENVPAYNKVDFRLGYELDRVSFAFNIRNLTNALIYNSGVPFETITGSVFNSVLAPRTFSGSISLRL</sequence>
<evidence type="ECO:0000256" key="14">
    <source>
        <dbReference type="SAM" id="SignalP"/>
    </source>
</evidence>
<dbReference type="InterPro" id="IPR012910">
    <property type="entry name" value="Plug_dom"/>
</dbReference>
<accession>A0A401J2G8</accession>
<evidence type="ECO:0000256" key="2">
    <source>
        <dbReference type="ARBA" id="ARBA00022448"/>
    </source>
</evidence>
<feature type="domain" description="TonB-dependent receptor plug" evidence="16">
    <location>
        <begin position="61"/>
        <end position="168"/>
    </location>
</feature>
<feature type="signal peptide" evidence="14">
    <location>
        <begin position="1"/>
        <end position="23"/>
    </location>
</feature>
<feature type="domain" description="TonB-dependent receptor-like beta-barrel" evidence="15">
    <location>
        <begin position="325"/>
        <end position="731"/>
    </location>
</feature>
<dbReference type="PANTHER" id="PTHR32552:SF81">
    <property type="entry name" value="TONB-DEPENDENT OUTER MEMBRANE RECEPTOR"/>
    <property type="match status" value="1"/>
</dbReference>
<comment type="subcellular location">
    <subcellularLocation>
        <location evidence="1 11">Cell outer membrane</location>
        <topology evidence="1 11">Multi-pass membrane protein</topology>
    </subcellularLocation>
</comment>
<keyword evidence="18" id="KW-1185">Reference proteome</keyword>
<evidence type="ECO:0000256" key="4">
    <source>
        <dbReference type="ARBA" id="ARBA00022496"/>
    </source>
</evidence>
<keyword evidence="3 11" id="KW-1134">Transmembrane beta strand</keyword>
<evidence type="ECO:0000259" key="15">
    <source>
        <dbReference type="Pfam" id="PF00593"/>
    </source>
</evidence>
<keyword evidence="9 11" id="KW-0472">Membrane</keyword>
<evidence type="ECO:0000256" key="13">
    <source>
        <dbReference type="SAM" id="MobiDB-lite"/>
    </source>
</evidence>
<dbReference type="Pfam" id="PF00593">
    <property type="entry name" value="TonB_dep_Rec_b-barrel"/>
    <property type="match status" value="1"/>
</dbReference>
<keyword evidence="14" id="KW-0732">Signal</keyword>
<keyword evidence="7" id="KW-0406">Ion transport</keyword>
<evidence type="ECO:0000256" key="3">
    <source>
        <dbReference type="ARBA" id="ARBA00022452"/>
    </source>
</evidence>
<comment type="caution">
    <text evidence="17">The sequence shown here is derived from an EMBL/GenBank/DDBJ whole genome shotgun (WGS) entry which is preliminary data.</text>
</comment>
<dbReference type="InterPro" id="IPR039426">
    <property type="entry name" value="TonB-dep_rcpt-like"/>
</dbReference>
<evidence type="ECO:0000256" key="12">
    <source>
        <dbReference type="RuleBase" id="RU003357"/>
    </source>
</evidence>
<evidence type="ECO:0000256" key="8">
    <source>
        <dbReference type="ARBA" id="ARBA00023077"/>
    </source>
</evidence>
<dbReference type="InterPro" id="IPR036942">
    <property type="entry name" value="Beta-barrel_TonB_sf"/>
</dbReference>
<dbReference type="GO" id="GO:0006826">
    <property type="term" value="P:iron ion transport"/>
    <property type="evidence" value="ECO:0007669"/>
    <property type="project" value="UniProtKB-KW"/>
</dbReference>
<reference evidence="17 18" key="1">
    <citation type="submission" date="2014-12" db="EMBL/GenBank/DDBJ databases">
        <title>Whole genome sequencing of Sphingobium xenophagum OW59.</title>
        <authorList>
            <person name="Ohta Y."/>
            <person name="Nishi S."/>
            <person name="Hatada Y."/>
        </authorList>
    </citation>
    <scope>NUCLEOTIDE SEQUENCE [LARGE SCALE GENOMIC DNA]</scope>
    <source>
        <strain evidence="17 18">OW59</strain>
    </source>
</reference>